<organism evidence="4 5">
    <name type="scientific">Phreatobacter oligotrophus</name>
    <dbReference type="NCBI Taxonomy" id="1122261"/>
    <lineage>
        <taxon>Bacteria</taxon>
        <taxon>Pseudomonadati</taxon>
        <taxon>Pseudomonadota</taxon>
        <taxon>Alphaproteobacteria</taxon>
        <taxon>Hyphomicrobiales</taxon>
        <taxon>Phreatobacteraceae</taxon>
        <taxon>Phreatobacter</taxon>
    </lineage>
</organism>
<dbReference type="PANTHER" id="PTHR35936:SF17">
    <property type="entry name" value="ARGININE-BINDING EXTRACELLULAR PROTEIN ARTP"/>
    <property type="match status" value="1"/>
</dbReference>
<proteinExistence type="predicted"/>
<dbReference type="Gene3D" id="3.40.190.10">
    <property type="entry name" value="Periplasmic binding protein-like II"/>
    <property type="match status" value="2"/>
</dbReference>
<dbReference type="Pfam" id="PF00497">
    <property type="entry name" value="SBP_bac_3"/>
    <property type="match status" value="1"/>
</dbReference>
<dbReference type="AlphaFoldDB" id="A0A2T4ZHA0"/>
<dbReference type="PROSITE" id="PS51318">
    <property type="entry name" value="TAT"/>
    <property type="match status" value="1"/>
</dbReference>
<dbReference type="PANTHER" id="PTHR35936">
    <property type="entry name" value="MEMBRANE-BOUND LYTIC MUREIN TRANSGLYCOSYLASE F"/>
    <property type="match status" value="1"/>
</dbReference>
<keyword evidence="5" id="KW-1185">Reference proteome</keyword>
<feature type="signal peptide" evidence="2">
    <location>
        <begin position="1"/>
        <end position="27"/>
    </location>
</feature>
<sequence length="279" mass="29992">MSRIDRRTFTTTLAAAAGGVLAAPAFAQGTGTLDEVKRRGSLRVGVTQAPPWYSKDARTGEWSSGVGVAVGKAMAAALGVRFEPVEVTWGTAIAALQANRIDIMYVLDATPERAEAVDFPASPLLYYSLAVLAKDDLAVRTWEDLNKPEVRVAVPQATSMDRFLTNSVAKAAIQRFPGNTEAIAAFQAGRVEAVCLFHPPLIAARQRLGSGKIVVPQPTQSNPSSAAVRKGDAPFLAFVEQQVAEYYRSRKIQGWYEEFLTGFGLDPKAAPPIIKEMLG</sequence>
<dbReference type="SMART" id="SM00062">
    <property type="entry name" value="PBPb"/>
    <property type="match status" value="1"/>
</dbReference>
<feature type="chain" id="PRO_5015784679" evidence="2">
    <location>
        <begin position="28"/>
        <end position="279"/>
    </location>
</feature>
<accession>A0A2T4ZHA0</accession>
<dbReference type="InterPro" id="IPR006311">
    <property type="entry name" value="TAT_signal"/>
</dbReference>
<dbReference type="EMBL" id="PZZL01000001">
    <property type="protein sequence ID" value="PTM61357.1"/>
    <property type="molecule type" value="Genomic_DNA"/>
</dbReference>
<evidence type="ECO:0000256" key="1">
    <source>
        <dbReference type="ARBA" id="ARBA00022729"/>
    </source>
</evidence>
<keyword evidence="1 2" id="KW-0732">Signal</keyword>
<protein>
    <submittedName>
        <fullName evidence="4">Amino acid ABC transporter substrate-binding protein (PAAT family)</fullName>
    </submittedName>
</protein>
<evidence type="ECO:0000256" key="2">
    <source>
        <dbReference type="SAM" id="SignalP"/>
    </source>
</evidence>
<reference evidence="4 5" key="1">
    <citation type="submission" date="2018-04" db="EMBL/GenBank/DDBJ databases">
        <title>Genomic Encyclopedia of Archaeal and Bacterial Type Strains, Phase II (KMG-II): from individual species to whole genera.</title>
        <authorList>
            <person name="Goeker M."/>
        </authorList>
    </citation>
    <scope>NUCLEOTIDE SEQUENCE [LARGE SCALE GENOMIC DNA]</scope>
    <source>
        <strain evidence="4 5">DSM 25521</strain>
    </source>
</reference>
<evidence type="ECO:0000313" key="4">
    <source>
        <dbReference type="EMBL" id="PTM61357.1"/>
    </source>
</evidence>
<dbReference type="RefSeq" id="WP_108173839.1">
    <property type="nucleotide sequence ID" value="NZ_PZZL01000001.1"/>
</dbReference>
<dbReference type="OrthoDB" id="9807134at2"/>
<dbReference type="SUPFAM" id="SSF53850">
    <property type="entry name" value="Periplasmic binding protein-like II"/>
    <property type="match status" value="1"/>
</dbReference>
<comment type="caution">
    <text evidence="4">The sequence shown here is derived from an EMBL/GenBank/DDBJ whole genome shotgun (WGS) entry which is preliminary data.</text>
</comment>
<dbReference type="InterPro" id="IPR001638">
    <property type="entry name" value="Solute-binding_3/MltF_N"/>
</dbReference>
<gene>
    <name evidence="4" type="ORF">C8P69_10124</name>
</gene>
<evidence type="ECO:0000313" key="5">
    <source>
        <dbReference type="Proteomes" id="UP000241808"/>
    </source>
</evidence>
<dbReference type="Proteomes" id="UP000241808">
    <property type="component" value="Unassembled WGS sequence"/>
</dbReference>
<evidence type="ECO:0000259" key="3">
    <source>
        <dbReference type="SMART" id="SM00062"/>
    </source>
</evidence>
<feature type="domain" description="Solute-binding protein family 3/N-terminal" evidence="3">
    <location>
        <begin position="41"/>
        <end position="263"/>
    </location>
</feature>
<name>A0A2T4ZHA0_9HYPH</name>